<evidence type="ECO:0000256" key="9">
    <source>
        <dbReference type="ARBA" id="ARBA00029599"/>
    </source>
</evidence>
<sequence>MISLDQAKSLVSLLEEGKQEDANAMLASLVDDASNPLFNEVGKLTRQLHNSLTNFSLDQRVSDLATSEIPDAKDRLNFVIEKTETAANRTMDAVEATLPIADNLSTCLSQVRPQWNDLMNGRIELEHFKTLCHQMDELLSQVEGDTSTLQSQLHEILMAQDFQDLTGQVIRRVIDLVHEVENQLVEILTAFGMHQAEENSEHPADIAECVHDKESAVMAEGPIVNEQQRQEKAVMQSQDDVDDLLSSLGF</sequence>
<protein>
    <recommendedName>
        <fullName evidence="3 10">Protein phosphatase CheZ</fullName>
        <ecNumber evidence="10">3.1.3.-</ecNumber>
    </recommendedName>
    <alternativeName>
        <fullName evidence="9 10">Chemotaxis protein CheZ</fullName>
    </alternativeName>
</protein>
<name>A0A1C3EEH3_9GAMM</name>
<dbReference type="GO" id="GO:0005737">
    <property type="term" value="C:cytoplasm"/>
    <property type="evidence" value="ECO:0007669"/>
    <property type="project" value="UniProtKB-SubCell"/>
</dbReference>
<comment type="subcellular location">
    <subcellularLocation>
        <location evidence="1 10">Cytoplasm</location>
    </subcellularLocation>
</comment>
<dbReference type="OrthoDB" id="9773007at2"/>
<accession>A0A1C3EEH3</accession>
<comment type="similarity">
    <text evidence="2 10">Belongs to the CheZ family.</text>
</comment>
<evidence type="ECO:0000313" key="12">
    <source>
        <dbReference type="EMBL" id="ODA31620.1"/>
    </source>
</evidence>
<dbReference type="STRING" id="1080227.A8L45_15990"/>
<evidence type="ECO:0000256" key="2">
    <source>
        <dbReference type="ARBA" id="ARBA00005908"/>
    </source>
</evidence>
<comment type="caution">
    <text evidence="12">The sequence shown here is derived from an EMBL/GenBank/DDBJ whole genome shotgun (WGS) entry which is preliminary data.</text>
</comment>
<evidence type="ECO:0000256" key="6">
    <source>
        <dbReference type="ARBA" id="ARBA00022779"/>
    </source>
</evidence>
<feature type="site" description="Enhances dephosphorylation of CheY-P" evidence="11">
    <location>
        <position position="168"/>
    </location>
</feature>
<evidence type="ECO:0000256" key="3">
    <source>
        <dbReference type="ARBA" id="ARBA00018484"/>
    </source>
</evidence>
<dbReference type="PANTHER" id="PTHR43693">
    <property type="entry name" value="PROTEIN PHOSPHATASE CHEZ"/>
    <property type="match status" value="1"/>
</dbReference>
<evidence type="ECO:0000313" key="13">
    <source>
        <dbReference type="Proteomes" id="UP000094936"/>
    </source>
</evidence>
<dbReference type="RefSeq" id="WP_068904087.1">
    <property type="nucleotide sequence ID" value="NZ_JBHUIF010000032.1"/>
</dbReference>
<dbReference type="EMBL" id="LYBM01000032">
    <property type="protein sequence ID" value="ODA31620.1"/>
    <property type="molecule type" value="Genomic_DNA"/>
</dbReference>
<keyword evidence="8 10" id="KW-0904">Protein phosphatase</keyword>
<dbReference type="Proteomes" id="UP000094936">
    <property type="component" value="Unassembled WGS sequence"/>
</dbReference>
<evidence type="ECO:0000256" key="1">
    <source>
        <dbReference type="ARBA" id="ARBA00004496"/>
    </source>
</evidence>
<keyword evidence="13" id="KW-1185">Reference proteome</keyword>
<keyword evidence="5 10" id="KW-0145">Chemotaxis</keyword>
<dbReference type="InterPro" id="IPR050992">
    <property type="entry name" value="CheZ_family_phosphatases"/>
</dbReference>
<dbReference type="GO" id="GO:0004721">
    <property type="term" value="F:phosphoprotein phosphatase activity"/>
    <property type="evidence" value="ECO:0007669"/>
    <property type="project" value="UniProtKB-KW"/>
</dbReference>
<dbReference type="PIRSF" id="PIRSF002884">
    <property type="entry name" value="CheZ"/>
    <property type="match status" value="1"/>
</dbReference>
<gene>
    <name evidence="12" type="ORF">A8L45_15990</name>
</gene>
<dbReference type="PANTHER" id="PTHR43693:SF1">
    <property type="entry name" value="PROTEIN PHOSPHATASE CHEZ"/>
    <property type="match status" value="1"/>
</dbReference>
<keyword evidence="6 10" id="KW-0283">Flagellar rotation</keyword>
<evidence type="ECO:0000256" key="7">
    <source>
        <dbReference type="ARBA" id="ARBA00022801"/>
    </source>
</evidence>
<keyword evidence="7 10" id="KW-0378">Hydrolase</keyword>
<evidence type="ECO:0000256" key="4">
    <source>
        <dbReference type="ARBA" id="ARBA00022490"/>
    </source>
</evidence>
<comment type="function">
    <text evidence="10">Plays an important role in bacterial chemotaxis signal transduction pathway by accelerating the dephosphorylation of phosphorylated CheY (CheY-P).</text>
</comment>
<dbReference type="InterPro" id="IPR007439">
    <property type="entry name" value="Chemotax_Pase_CheZ"/>
</dbReference>
<evidence type="ECO:0000256" key="10">
    <source>
        <dbReference type="PIRNR" id="PIRNR002884"/>
    </source>
</evidence>
<dbReference type="SUPFAM" id="SSF75708">
    <property type="entry name" value="Chemotaxis phosphatase CheZ"/>
    <property type="match status" value="1"/>
</dbReference>
<dbReference type="GO" id="GO:0050920">
    <property type="term" value="P:regulation of chemotaxis"/>
    <property type="evidence" value="ECO:0007669"/>
    <property type="project" value="InterPro"/>
</dbReference>
<dbReference type="Gene3D" id="1.10.287.500">
    <property type="entry name" value="Helix hairpin bin"/>
    <property type="match status" value="1"/>
</dbReference>
<dbReference type="AlphaFoldDB" id="A0A1C3EEH3"/>
<dbReference type="GO" id="GO:0006935">
    <property type="term" value="P:chemotaxis"/>
    <property type="evidence" value="ECO:0007669"/>
    <property type="project" value="UniProtKB-KW"/>
</dbReference>
<comment type="subunit">
    <text evidence="10">Homodimer.</text>
</comment>
<reference evidence="12 13" key="1">
    <citation type="submission" date="2016-05" db="EMBL/GenBank/DDBJ databases">
        <title>Genomic Taxonomy of the Vibrionaceae.</title>
        <authorList>
            <person name="Gomez-Gil B."/>
            <person name="Enciso-Ibarra J."/>
        </authorList>
    </citation>
    <scope>NUCLEOTIDE SEQUENCE [LARGE SCALE GENOMIC DNA]</scope>
    <source>
        <strain evidence="12 13">CAIM 1920</strain>
    </source>
</reference>
<dbReference type="Pfam" id="PF04344">
    <property type="entry name" value="CheZ"/>
    <property type="match status" value="1"/>
</dbReference>
<dbReference type="GO" id="GO:0097588">
    <property type="term" value="P:archaeal or bacterial-type flagellum-dependent cell motility"/>
    <property type="evidence" value="ECO:0007669"/>
    <property type="project" value="UniProtKB-KW"/>
</dbReference>
<evidence type="ECO:0000256" key="8">
    <source>
        <dbReference type="ARBA" id="ARBA00022912"/>
    </source>
</evidence>
<evidence type="ECO:0000256" key="5">
    <source>
        <dbReference type="ARBA" id="ARBA00022500"/>
    </source>
</evidence>
<dbReference type="EC" id="3.1.3.-" evidence="10"/>
<dbReference type="GO" id="GO:0009288">
    <property type="term" value="C:bacterial-type flagellum"/>
    <property type="evidence" value="ECO:0007669"/>
    <property type="project" value="InterPro"/>
</dbReference>
<keyword evidence="4 10" id="KW-0963">Cytoplasm</keyword>
<evidence type="ECO:0000256" key="11">
    <source>
        <dbReference type="PIRSR" id="PIRSR002884-1"/>
    </source>
</evidence>
<proteinExistence type="inferred from homology"/>
<organism evidence="12 13">
    <name type="scientific">Veronia pacifica</name>
    <dbReference type="NCBI Taxonomy" id="1080227"/>
    <lineage>
        <taxon>Bacteria</taxon>
        <taxon>Pseudomonadati</taxon>
        <taxon>Pseudomonadota</taxon>
        <taxon>Gammaproteobacteria</taxon>
        <taxon>Vibrionales</taxon>
        <taxon>Vibrionaceae</taxon>
        <taxon>Veronia</taxon>
    </lineage>
</organism>